<keyword evidence="2" id="KW-0853">WD repeat</keyword>
<dbReference type="SUPFAM" id="SSF52540">
    <property type="entry name" value="P-loop containing nucleoside triphosphate hydrolases"/>
    <property type="match status" value="1"/>
</dbReference>
<comment type="caution">
    <text evidence="7">The sequence shown here is derived from an EMBL/GenBank/DDBJ whole genome shotgun (WGS) entry which is preliminary data.</text>
</comment>
<dbReference type="PROSITE" id="PS50294">
    <property type="entry name" value="WD_REPEATS_REGION"/>
    <property type="match status" value="1"/>
</dbReference>
<proteinExistence type="predicted"/>
<dbReference type="InterPro" id="IPR056884">
    <property type="entry name" value="NPHP3-like_N"/>
</dbReference>
<dbReference type="SUPFAM" id="SSF50998">
    <property type="entry name" value="Quinoprotein alcohol dehydrogenase-like"/>
    <property type="match status" value="1"/>
</dbReference>
<dbReference type="InterPro" id="IPR027417">
    <property type="entry name" value="P-loop_NTPase"/>
</dbReference>
<dbReference type="InterPro" id="IPR015943">
    <property type="entry name" value="WD40/YVTN_repeat-like_dom_sf"/>
</dbReference>
<evidence type="ECO:0000313" key="8">
    <source>
        <dbReference type="Proteomes" id="UP001313282"/>
    </source>
</evidence>
<dbReference type="Gene3D" id="3.40.50.300">
    <property type="entry name" value="P-loop containing nucleotide triphosphate hydrolases"/>
    <property type="match status" value="1"/>
</dbReference>
<evidence type="ECO:0000259" key="6">
    <source>
        <dbReference type="Pfam" id="PF24883"/>
    </source>
</evidence>
<evidence type="ECO:0000256" key="1">
    <source>
        <dbReference type="ARBA" id="ARBA00022737"/>
    </source>
</evidence>
<dbReference type="PANTHER" id="PTHR10039">
    <property type="entry name" value="AMELOGENIN"/>
    <property type="match status" value="1"/>
</dbReference>
<keyword evidence="8" id="KW-1185">Reference proteome</keyword>
<protein>
    <submittedName>
        <fullName evidence="7">Uncharacterized protein</fullName>
    </submittedName>
</protein>
<dbReference type="Gene3D" id="2.130.10.10">
    <property type="entry name" value="YVTN repeat-like/Quinoprotein amine dehydrogenase"/>
    <property type="match status" value="3"/>
</dbReference>
<feature type="repeat" description="WD" evidence="2">
    <location>
        <begin position="905"/>
        <end position="946"/>
    </location>
</feature>
<accession>A0AAN8MMF2</accession>
<evidence type="ECO:0000313" key="7">
    <source>
        <dbReference type="EMBL" id="KAK6330774.1"/>
    </source>
</evidence>
<dbReference type="Pfam" id="PF24883">
    <property type="entry name" value="NPHP3_N"/>
    <property type="match status" value="1"/>
</dbReference>
<feature type="region of interest" description="Disordered" evidence="3">
    <location>
        <begin position="186"/>
        <end position="209"/>
    </location>
</feature>
<evidence type="ECO:0000256" key="3">
    <source>
        <dbReference type="SAM" id="MobiDB-lite"/>
    </source>
</evidence>
<reference evidence="7 8" key="1">
    <citation type="submission" date="2019-10" db="EMBL/GenBank/DDBJ databases">
        <authorList>
            <person name="Palmer J.M."/>
        </authorList>
    </citation>
    <scope>NUCLEOTIDE SEQUENCE [LARGE SCALE GENOMIC DNA]</scope>
    <source>
        <strain evidence="7 8">TWF718</strain>
    </source>
</reference>
<organism evidence="7 8">
    <name type="scientific">Orbilia javanica</name>
    <dbReference type="NCBI Taxonomy" id="47235"/>
    <lineage>
        <taxon>Eukaryota</taxon>
        <taxon>Fungi</taxon>
        <taxon>Dikarya</taxon>
        <taxon>Ascomycota</taxon>
        <taxon>Pezizomycotina</taxon>
        <taxon>Orbiliomycetes</taxon>
        <taxon>Orbiliales</taxon>
        <taxon>Orbiliaceae</taxon>
        <taxon>Orbilia</taxon>
    </lineage>
</organism>
<dbReference type="SMART" id="SM00320">
    <property type="entry name" value="WD40"/>
    <property type="match status" value="9"/>
</dbReference>
<dbReference type="Pfam" id="PF17107">
    <property type="entry name" value="SesA"/>
    <property type="match status" value="1"/>
</dbReference>
<evidence type="ECO:0000256" key="2">
    <source>
        <dbReference type="PROSITE-ProRule" id="PRU00221"/>
    </source>
</evidence>
<dbReference type="CDD" id="cd00200">
    <property type="entry name" value="WD40"/>
    <property type="match status" value="1"/>
</dbReference>
<feature type="domain" description="Nephrocystin 3-like N-terminal" evidence="6">
    <location>
        <begin position="276"/>
        <end position="438"/>
    </location>
</feature>
<keyword evidence="1" id="KW-0677">Repeat</keyword>
<feature type="domain" description="NACHT-NTPase and P-loop NTPases N-terminal" evidence="5">
    <location>
        <begin position="13"/>
        <end position="135"/>
    </location>
</feature>
<sequence>MSGAEFILVAGLISSLITIGHEIAGVVQAASRESKLPKVFRDAQPKLQLIRGILDATASALPQNEGSKVEAPAAAIVRDCEKIWGKLKELFDKVTPEEGSGASRIDRYRSAARSLGKGSKVEKLLEALMENVKLLATLKIMTEGKQDVIQANPNIEELEEEIEEVKDWKPSLGDDVFHGLPDTDHNTTHISGSNNTVVQASGTNSRSNHISGTHARYFESVTTYNENVAYNHAAPGEITIEATTQACLRFLQCPDTLAIKNSLLIAKDGLIPQAIRWLFENQKYTNWKDNDETPLLWIRGGAGKGKTMLAIGIIENVSSDADTITTYFFCQNGNPELNTIQGIIKGLIFRLVKQHPGAAEILRSNWDPKTERFVKGPPTWQMLWDIFLEMLFQCKCSRVYVAVDALDECQSEVDSFIQHLAQTGLHQPSKIKWLLTSRPLDAARQELPVGSDLVLEDNSDAVAGGVAVYVNEKVNKLKKKKLYNRDLCQEIEEQLVQKAEGTYMWVSLVYDMLKKVDRENALATIRGLPSGLSPLYSRALNELNSGDSVLAEGCIRLLKVIMLAYRPLKMTELKIVSKLFDEPEITSILIDRCSSFIQKQEGVGVIEFVHQSARDYLAEGHGQLTLSIDPYGHGDIMLNCLSYLSPRLTVNMANLPRPDSAYILRETSTVVHMGYAAIFWAQHLGDAEVTNLIQNALKEQGAVGIFIRSKLLEWLECLSLLGKLTYAVEALRTLKGAMAGNIILSNFVQDAIYLLQQHYLTITTWPLQIYSSMIIFSPQTSMVRSSSLNKLPKWLKKIPQIKGAEVCPVMTLHRSPWYTWANSIALSPDGKKFAAMYVNTITIWDDIAGDINQKIIKLTEKYDSYAAGMTFSPDSKRIISGTPSDDGSIKIWDVATGHVQELFYSENLRGRITAVAFSPDGERIAFGSSDHSVKVCDAITGDLLTTFSGHCQGAGVVVFSPDSKQVLSAAGMDVQLWDVETGTSNFRLRAPWGCEAMAFVSNGKKIAIASTFGGIMLCDSKTGNFQGCIDVPPTKTLHVIRAFSADGKQVATETSGTIKSWDITNIMGKIDSSGKIPYLLARDLTFSPDGKKIASSGYCELKLWDAKTGNFHYTLINETQHYMNRYTFSSNSEQIASVHTEKIVIWDVITGGRQKEFRIGIEGIPRVIEFSPDGKQIALGYCNGNITLQSTKTGKVKRELRGNFKYAISSISFSPDGKWIASNSEDSIVRLWDTGTGSLKRTFGSRVNYQLGCEVSFSPDTKWIASTKHSEDTIELWGTTNKPQSILEWIGITSPTPIGRFILVSERLSFGSSKRSGFRKRTKFSEDGQNLLTRCGQVSIEQMLGDQPKSQLEDLGLRGDWICYGKMGVLNLSLFQAEVWAIRDDIMVVGLDNGRLLFLEFDRELLRSMLEKQSGNGYLTRQRPDYILKI</sequence>
<evidence type="ECO:0000259" key="5">
    <source>
        <dbReference type="Pfam" id="PF17107"/>
    </source>
</evidence>
<dbReference type="Pfam" id="PF00400">
    <property type="entry name" value="WD40"/>
    <property type="match status" value="4"/>
</dbReference>
<feature type="chain" id="PRO_5042978052" evidence="4">
    <location>
        <begin position="30"/>
        <end position="1430"/>
    </location>
</feature>
<dbReference type="SUPFAM" id="SSF63829">
    <property type="entry name" value="Calcium-dependent phosphotriesterase"/>
    <property type="match status" value="1"/>
</dbReference>
<feature type="signal peptide" evidence="4">
    <location>
        <begin position="1"/>
        <end position="29"/>
    </location>
</feature>
<evidence type="ECO:0000256" key="4">
    <source>
        <dbReference type="SAM" id="SignalP"/>
    </source>
</evidence>
<dbReference type="EMBL" id="JAVHNR010000011">
    <property type="protein sequence ID" value="KAK6330774.1"/>
    <property type="molecule type" value="Genomic_DNA"/>
</dbReference>
<dbReference type="InterPro" id="IPR001680">
    <property type="entry name" value="WD40_rpt"/>
</dbReference>
<dbReference type="PANTHER" id="PTHR10039:SF15">
    <property type="entry name" value="NACHT DOMAIN-CONTAINING PROTEIN"/>
    <property type="match status" value="1"/>
</dbReference>
<dbReference type="InterPro" id="IPR011047">
    <property type="entry name" value="Quinoprotein_ADH-like_sf"/>
</dbReference>
<feature type="repeat" description="WD" evidence="2">
    <location>
        <begin position="1208"/>
        <end position="1242"/>
    </location>
</feature>
<gene>
    <name evidence="7" type="ORF">TWF718_002974</name>
</gene>
<dbReference type="PROSITE" id="PS50082">
    <property type="entry name" value="WD_REPEATS_2"/>
    <property type="match status" value="2"/>
</dbReference>
<keyword evidence="4" id="KW-0732">Signal</keyword>
<dbReference type="Proteomes" id="UP001313282">
    <property type="component" value="Unassembled WGS sequence"/>
</dbReference>
<feature type="compositionally biased region" description="Polar residues" evidence="3">
    <location>
        <begin position="188"/>
        <end position="209"/>
    </location>
</feature>
<name>A0AAN8MMF2_9PEZI</name>
<dbReference type="InterPro" id="IPR031352">
    <property type="entry name" value="SesA"/>
</dbReference>